<feature type="chain" id="PRO_5005517710" evidence="11">
    <location>
        <begin position="28"/>
        <end position="322"/>
    </location>
</feature>
<keyword evidence="4 11" id="KW-0732">Signal</keyword>
<evidence type="ECO:0000256" key="11">
    <source>
        <dbReference type="SAM" id="SignalP"/>
    </source>
</evidence>
<proteinExistence type="evidence at transcript level"/>
<evidence type="ECO:0000256" key="5">
    <source>
        <dbReference type="ARBA" id="ARBA00022989"/>
    </source>
</evidence>
<reference evidence="12" key="1">
    <citation type="submission" date="2012-12" db="EMBL/GenBank/DDBJ databases">
        <title>Identification and characterization of a phenylalanine ammonia-lyase gene family in Isatis indigotica Fort.</title>
        <authorList>
            <person name="Liu Q."/>
            <person name="Chen J."/>
            <person name="Zhou X."/>
            <person name="Di P."/>
            <person name="Xiao Y."/>
            <person name="Xuan H."/>
            <person name="Zhang L."/>
            <person name="Chen W."/>
        </authorList>
    </citation>
    <scope>NUCLEOTIDE SEQUENCE</scope>
    <source>
        <tissue evidence="12">Salivary gland</tissue>
    </source>
</reference>
<dbReference type="PANTHER" id="PTHR28652">
    <property type="entry name" value="TRANSMEMBRANE PROTEIN 59-LIKE PROTEIN"/>
    <property type="match status" value="1"/>
</dbReference>
<feature type="transmembrane region" description="Helical" evidence="10">
    <location>
        <begin position="242"/>
        <end position="264"/>
    </location>
</feature>
<evidence type="ECO:0000313" key="12">
    <source>
        <dbReference type="EMBL" id="JAA69487.1"/>
    </source>
</evidence>
<evidence type="ECO:0000256" key="8">
    <source>
        <dbReference type="ARBA" id="ARBA00023180"/>
    </source>
</evidence>
<evidence type="ECO:0000256" key="9">
    <source>
        <dbReference type="SAM" id="MobiDB-lite"/>
    </source>
</evidence>
<evidence type="ECO:0000256" key="7">
    <source>
        <dbReference type="ARBA" id="ARBA00023136"/>
    </source>
</evidence>
<evidence type="ECO:0000256" key="4">
    <source>
        <dbReference type="ARBA" id="ARBA00022729"/>
    </source>
</evidence>
<accession>A0A0K8RE92</accession>
<feature type="signal peptide" evidence="11">
    <location>
        <begin position="1"/>
        <end position="27"/>
    </location>
</feature>
<dbReference type="PANTHER" id="PTHR28652:SF2">
    <property type="entry name" value="TRANSMEMBRANE PROTEIN 59-LIKE PROTEIN"/>
    <property type="match status" value="1"/>
</dbReference>
<evidence type="ECO:0000256" key="1">
    <source>
        <dbReference type="ARBA" id="ARBA00004614"/>
    </source>
</evidence>
<keyword evidence="3 10" id="KW-0812">Transmembrane</keyword>
<keyword evidence="8" id="KW-0325">Glycoprotein</keyword>
<keyword evidence="5 10" id="KW-1133">Transmembrane helix</keyword>
<evidence type="ECO:0000256" key="2">
    <source>
        <dbReference type="ARBA" id="ARBA00009643"/>
    </source>
</evidence>
<dbReference type="GO" id="GO:0000139">
    <property type="term" value="C:Golgi membrane"/>
    <property type="evidence" value="ECO:0007669"/>
    <property type="project" value="UniProtKB-SubCell"/>
</dbReference>
<evidence type="ECO:0000256" key="6">
    <source>
        <dbReference type="ARBA" id="ARBA00023034"/>
    </source>
</evidence>
<comment type="similarity">
    <text evidence="2">Belongs to the TMEM59 family.</text>
</comment>
<dbReference type="InterPro" id="IPR022065">
    <property type="entry name" value="Uncharacterised_TMEM59"/>
</dbReference>
<protein>
    <submittedName>
        <fullName evidence="12">Putative secreted salivary gland peptide</fullName>
    </submittedName>
</protein>
<keyword evidence="6" id="KW-0333">Golgi apparatus</keyword>
<evidence type="ECO:0000256" key="3">
    <source>
        <dbReference type="ARBA" id="ARBA00022692"/>
    </source>
</evidence>
<name>A0A0K8RE92_IXORI</name>
<dbReference type="AlphaFoldDB" id="A0A0K8RE92"/>
<feature type="region of interest" description="Disordered" evidence="9">
    <location>
        <begin position="177"/>
        <end position="224"/>
    </location>
</feature>
<dbReference type="Pfam" id="PF12280">
    <property type="entry name" value="BSMAP"/>
    <property type="match status" value="1"/>
</dbReference>
<dbReference type="EMBL" id="GADI01004321">
    <property type="protein sequence ID" value="JAA69487.1"/>
    <property type="molecule type" value="mRNA"/>
</dbReference>
<evidence type="ECO:0000256" key="10">
    <source>
        <dbReference type="SAM" id="Phobius"/>
    </source>
</evidence>
<sequence>MFVKCSRNAFALLAISVALCCSEPVSPTPSAEADSCECACNRTYPEHTYPDGKHLNACKKGCSIFTECGYNAVENDWNATLKACVNECSTAYPDSNIHYACNGGCQTQFDKACKDKDQKESDGSGLSLILFVQRIYETVVYHFCRILRRTFLAVYLQKDTGNLVVVRGEMRPVAILDPHAGDSEEEQSDPETSTAAVRTPEPTPVLSASGKDQAAATSPEEPTMMSSSWLDCISRQSGIPQWLLMLVLFLVVVTMVWLCCATMVRSPTPQQQQPPPYSAQKMGVNGDLDYLLMYDPSEQIKIQPPQDQEAPPLPVKIPLNQI</sequence>
<organism evidence="12">
    <name type="scientific">Ixodes ricinus</name>
    <name type="common">Common tick</name>
    <name type="synonym">Acarus ricinus</name>
    <dbReference type="NCBI Taxonomy" id="34613"/>
    <lineage>
        <taxon>Eukaryota</taxon>
        <taxon>Metazoa</taxon>
        <taxon>Ecdysozoa</taxon>
        <taxon>Arthropoda</taxon>
        <taxon>Chelicerata</taxon>
        <taxon>Arachnida</taxon>
        <taxon>Acari</taxon>
        <taxon>Parasitiformes</taxon>
        <taxon>Ixodida</taxon>
        <taxon>Ixodoidea</taxon>
        <taxon>Ixodidae</taxon>
        <taxon>Ixodinae</taxon>
        <taxon>Ixodes</taxon>
    </lineage>
</organism>
<keyword evidence="7 10" id="KW-0472">Membrane</keyword>
<comment type="subcellular location">
    <subcellularLocation>
        <location evidence="1">Golgi apparatus membrane</location>
        <topology evidence="1">Single-pass type I membrane protein</topology>
    </subcellularLocation>
</comment>